<reference evidence="7" key="3">
    <citation type="submission" date="2023-05" db="EMBL/GenBank/DDBJ databases">
        <authorList>
            <person name="Smith C.H."/>
        </authorList>
    </citation>
    <scope>NUCLEOTIDE SEQUENCE</scope>
    <source>
        <strain evidence="7">CHS0354</strain>
        <tissue evidence="7">Mantle</tissue>
    </source>
</reference>
<dbReference type="EMBL" id="JAEAOA010000363">
    <property type="protein sequence ID" value="KAK3597252.1"/>
    <property type="molecule type" value="Genomic_DNA"/>
</dbReference>
<dbReference type="SMART" id="SM00506">
    <property type="entry name" value="A1pp"/>
    <property type="match status" value="1"/>
</dbReference>
<evidence type="ECO:0000256" key="3">
    <source>
        <dbReference type="ARBA" id="ARBA00022679"/>
    </source>
</evidence>
<evidence type="ECO:0000256" key="4">
    <source>
        <dbReference type="ARBA" id="ARBA00023027"/>
    </source>
</evidence>
<keyword evidence="3" id="KW-0808">Transferase</keyword>
<name>A0AAE0SSK7_9BIVA</name>
<dbReference type="GO" id="GO:0010629">
    <property type="term" value="P:negative regulation of gene expression"/>
    <property type="evidence" value="ECO:0007669"/>
    <property type="project" value="TreeGrafter"/>
</dbReference>
<keyword evidence="8" id="KW-1185">Reference proteome</keyword>
<dbReference type="GO" id="GO:0070212">
    <property type="term" value="P:protein poly-ADP-ribosylation"/>
    <property type="evidence" value="ECO:0007669"/>
    <property type="project" value="TreeGrafter"/>
</dbReference>
<dbReference type="AlphaFoldDB" id="A0AAE0SSK7"/>
<dbReference type="Gene3D" id="3.40.220.10">
    <property type="entry name" value="Leucine Aminopeptidase, subunit E, domain 1"/>
    <property type="match status" value="2"/>
</dbReference>
<reference evidence="7" key="1">
    <citation type="journal article" date="2021" name="Genome Biol. Evol.">
        <title>A High-Quality Reference Genome for a Parasitic Bivalve with Doubly Uniparental Inheritance (Bivalvia: Unionida).</title>
        <authorList>
            <person name="Smith C.H."/>
        </authorList>
    </citation>
    <scope>NUCLEOTIDE SEQUENCE</scope>
    <source>
        <strain evidence="7">CHS0354</strain>
    </source>
</reference>
<dbReference type="GO" id="GO:0005737">
    <property type="term" value="C:cytoplasm"/>
    <property type="evidence" value="ECO:0007669"/>
    <property type="project" value="TreeGrafter"/>
</dbReference>
<dbReference type="GO" id="GO:0003950">
    <property type="term" value="F:NAD+ poly-ADP-ribosyltransferase activity"/>
    <property type="evidence" value="ECO:0007669"/>
    <property type="project" value="TreeGrafter"/>
</dbReference>
<evidence type="ECO:0000256" key="5">
    <source>
        <dbReference type="ARBA" id="ARBA00023242"/>
    </source>
</evidence>
<dbReference type="Proteomes" id="UP001195483">
    <property type="component" value="Unassembled WGS sequence"/>
</dbReference>
<dbReference type="GO" id="GO:0005634">
    <property type="term" value="C:nucleus"/>
    <property type="evidence" value="ECO:0007669"/>
    <property type="project" value="UniProtKB-SubCell"/>
</dbReference>
<evidence type="ECO:0000256" key="2">
    <source>
        <dbReference type="ARBA" id="ARBA00022676"/>
    </source>
</evidence>
<dbReference type="PANTHER" id="PTHR14453:SF67">
    <property type="entry name" value="POLY [ADP-RIBOSE] POLYMERASE"/>
    <property type="match status" value="1"/>
</dbReference>
<evidence type="ECO:0000256" key="1">
    <source>
        <dbReference type="ARBA" id="ARBA00004123"/>
    </source>
</evidence>
<gene>
    <name evidence="7" type="ORF">CHS0354_005011</name>
</gene>
<proteinExistence type="predicted"/>
<organism evidence="7 8">
    <name type="scientific">Potamilus streckersoni</name>
    <dbReference type="NCBI Taxonomy" id="2493646"/>
    <lineage>
        <taxon>Eukaryota</taxon>
        <taxon>Metazoa</taxon>
        <taxon>Spiralia</taxon>
        <taxon>Lophotrochozoa</taxon>
        <taxon>Mollusca</taxon>
        <taxon>Bivalvia</taxon>
        <taxon>Autobranchia</taxon>
        <taxon>Heteroconchia</taxon>
        <taxon>Palaeoheterodonta</taxon>
        <taxon>Unionida</taxon>
        <taxon>Unionoidea</taxon>
        <taxon>Unionidae</taxon>
        <taxon>Ambleminae</taxon>
        <taxon>Lampsilini</taxon>
        <taxon>Potamilus</taxon>
    </lineage>
</organism>
<comment type="subcellular location">
    <subcellularLocation>
        <location evidence="1">Nucleus</location>
    </subcellularLocation>
</comment>
<dbReference type="GO" id="GO:1990404">
    <property type="term" value="F:NAD+-protein mono-ADP-ribosyltransferase activity"/>
    <property type="evidence" value="ECO:0007669"/>
    <property type="project" value="TreeGrafter"/>
</dbReference>
<feature type="domain" description="Macro" evidence="6">
    <location>
        <begin position="238"/>
        <end position="427"/>
    </location>
</feature>
<dbReference type="SUPFAM" id="SSF52949">
    <property type="entry name" value="Macro domain-like"/>
    <property type="match status" value="2"/>
</dbReference>
<dbReference type="InterPro" id="IPR002589">
    <property type="entry name" value="Macro_dom"/>
</dbReference>
<keyword evidence="5" id="KW-0539">Nucleus</keyword>
<keyword evidence="4" id="KW-0520">NAD</keyword>
<evidence type="ECO:0000259" key="6">
    <source>
        <dbReference type="PROSITE" id="PS51154"/>
    </source>
</evidence>
<comment type="caution">
    <text evidence="7">The sequence shown here is derived from an EMBL/GenBank/DDBJ whole genome shotgun (WGS) entry which is preliminary data.</text>
</comment>
<dbReference type="InterPro" id="IPR043472">
    <property type="entry name" value="Macro_dom-like"/>
</dbReference>
<reference evidence="7" key="2">
    <citation type="journal article" date="2021" name="Genome Biol. Evol.">
        <title>Developing a high-quality reference genome for a parasitic bivalve with doubly uniparental inheritance (Bivalvia: Unionida).</title>
        <authorList>
            <person name="Smith C.H."/>
        </authorList>
    </citation>
    <scope>NUCLEOTIDE SEQUENCE</scope>
    <source>
        <strain evidence="7">CHS0354</strain>
        <tissue evidence="7">Mantle</tissue>
    </source>
</reference>
<evidence type="ECO:0000313" key="7">
    <source>
        <dbReference type="EMBL" id="KAK3597252.1"/>
    </source>
</evidence>
<protein>
    <recommendedName>
        <fullName evidence="6">Macro domain-containing protein</fullName>
    </recommendedName>
</protein>
<dbReference type="GO" id="GO:0003714">
    <property type="term" value="F:transcription corepressor activity"/>
    <property type="evidence" value="ECO:0007669"/>
    <property type="project" value="TreeGrafter"/>
</dbReference>
<evidence type="ECO:0000313" key="8">
    <source>
        <dbReference type="Proteomes" id="UP001195483"/>
    </source>
</evidence>
<dbReference type="PANTHER" id="PTHR14453">
    <property type="entry name" value="PARP/ZINC FINGER CCCH TYPE DOMAIN CONTAINING PROTEIN"/>
    <property type="match status" value="1"/>
</dbReference>
<dbReference type="InterPro" id="IPR052056">
    <property type="entry name" value="Mono-ARTD/PARP"/>
</dbReference>
<sequence length="428" mass="47355">MKLFGDKHLVLDVIPLQLYCVGTDLDHGSVDCSSTVNISVKFLCGRITECRVQAIVISENRKLDPSGGLAKAVLKAVGSSVWVDLKRQTGGRVQEPGAVLFTNGGALKEIKHIIHIVTPIWANYENRTGKMECLYKLQSAFLNCLKYCVDKSLTSVALPAIGTGNCGIPARLCCLVYASALIKIQDYRRLKEETNLQVYFVDISETILTSISKDFNKVFSSGYKSAADQISNEVEKDLGITCHNIREGFQVKAYKGDISLFREGSIICTVNKDLTPNGRDAEEIAQKAGAAYRQKLQVFLRTSKYKGGQVAEAVPGNLSTHLVIHCIIPSKKKWPVGREDHYSEKLISCYTNAFQTALKQRKTIVALSVLGLDSDYLNMDLCFSALKDALDTLLESSDEMTSLKQLHIICREDNVLYRIEALLSKLAK</sequence>
<keyword evidence="2" id="KW-0328">Glycosyltransferase</keyword>
<accession>A0AAE0SSK7</accession>
<feature type="domain" description="Macro" evidence="6">
    <location>
        <begin position="27"/>
        <end position="219"/>
    </location>
</feature>
<dbReference type="Pfam" id="PF01661">
    <property type="entry name" value="Macro"/>
    <property type="match status" value="2"/>
</dbReference>
<dbReference type="PROSITE" id="PS51154">
    <property type="entry name" value="MACRO"/>
    <property type="match status" value="2"/>
</dbReference>